<dbReference type="SUPFAM" id="SSF51905">
    <property type="entry name" value="FAD/NAD(P)-binding domain"/>
    <property type="match status" value="2"/>
</dbReference>
<evidence type="ECO:0000256" key="2">
    <source>
        <dbReference type="ARBA" id="ARBA00022630"/>
    </source>
</evidence>
<organism evidence="7 8">
    <name type="scientific">Amycolatopsis acidicola</name>
    <dbReference type="NCBI Taxonomy" id="2596893"/>
    <lineage>
        <taxon>Bacteria</taxon>
        <taxon>Bacillati</taxon>
        <taxon>Actinomycetota</taxon>
        <taxon>Actinomycetes</taxon>
        <taxon>Pseudonocardiales</taxon>
        <taxon>Pseudonocardiaceae</taxon>
        <taxon>Amycolatopsis</taxon>
    </lineage>
</organism>
<evidence type="ECO:0000259" key="6">
    <source>
        <dbReference type="Pfam" id="PF14759"/>
    </source>
</evidence>
<evidence type="ECO:0000313" key="7">
    <source>
        <dbReference type="EMBL" id="KAA9164452.1"/>
    </source>
</evidence>
<feature type="domain" description="FAD/NAD(P)-binding" evidence="5">
    <location>
        <begin position="6"/>
        <end position="299"/>
    </location>
</feature>
<evidence type="ECO:0000256" key="4">
    <source>
        <dbReference type="ARBA" id="ARBA00023002"/>
    </source>
</evidence>
<dbReference type="InterPro" id="IPR036188">
    <property type="entry name" value="FAD/NAD-bd_sf"/>
</dbReference>
<proteinExistence type="predicted"/>
<evidence type="ECO:0000256" key="3">
    <source>
        <dbReference type="ARBA" id="ARBA00022827"/>
    </source>
</evidence>
<comment type="cofactor">
    <cofactor evidence="1">
        <name>FAD</name>
        <dbReference type="ChEBI" id="CHEBI:57692"/>
    </cofactor>
</comment>
<evidence type="ECO:0000259" key="5">
    <source>
        <dbReference type="Pfam" id="PF07992"/>
    </source>
</evidence>
<dbReference type="Gene3D" id="3.30.390.30">
    <property type="match status" value="1"/>
</dbReference>
<dbReference type="Proteomes" id="UP000319769">
    <property type="component" value="Unassembled WGS sequence"/>
</dbReference>
<gene>
    <name evidence="7" type="ORF">FPZ12_007630</name>
</gene>
<dbReference type="AlphaFoldDB" id="A0A5N0VIF2"/>
<dbReference type="PANTHER" id="PTHR43557">
    <property type="entry name" value="APOPTOSIS-INDUCING FACTOR 1"/>
    <property type="match status" value="1"/>
</dbReference>
<evidence type="ECO:0000313" key="8">
    <source>
        <dbReference type="Proteomes" id="UP000319769"/>
    </source>
</evidence>
<evidence type="ECO:0000256" key="1">
    <source>
        <dbReference type="ARBA" id="ARBA00001974"/>
    </source>
</evidence>
<dbReference type="Pfam" id="PF14759">
    <property type="entry name" value="Reductase_C"/>
    <property type="match status" value="1"/>
</dbReference>
<keyword evidence="3" id="KW-0274">FAD</keyword>
<dbReference type="RefSeq" id="WP_144752967.1">
    <property type="nucleotide sequence ID" value="NZ_VMNW02000007.1"/>
</dbReference>
<dbReference type="GO" id="GO:0005737">
    <property type="term" value="C:cytoplasm"/>
    <property type="evidence" value="ECO:0007669"/>
    <property type="project" value="TreeGrafter"/>
</dbReference>
<name>A0A5N0VIF2_9PSEU</name>
<dbReference type="Gene3D" id="3.50.50.60">
    <property type="entry name" value="FAD/NAD(P)-binding domain"/>
    <property type="match status" value="2"/>
</dbReference>
<feature type="domain" description="Reductase C-terminal" evidence="6">
    <location>
        <begin position="318"/>
        <end position="402"/>
    </location>
</feature>
<keyword evidence="4" id="KW-0560">Oxidoreductase</keyword>
<dbReference type="GO" id="GO:0016651">
    <property type="term" value="F:oxidoreductase activity, acting on NAD(P)H"/>
    <property type="evidence" value="ECO:0007669"/>
    <property type="project" value="TreeGrafter"/>
</dbReference>
<comment type="caution">
    <text evidence="7">The sequence shown here is derived from an EMBL/GenBank/DDBJ whole genome shotgun (WGS) entry which is preliminary data.</text>
</comment>
<dbReference type="SUPFAM" id="SSF55424">
    <property type="entry name" value="FAD/NAD-linked reductases, dimerisation (C-terminal) domain"/>
    <property type="match status" value="1"/>
</dbReference>
<dbReference type="InterPro" id="IPR028202">
    <property type="entry name" value="Reductase_C"/>
</dbReference>
<sequence length="405" mass="42385">MADAGVLIVGAGQAACHLAGYLRDEGYPGPVRVLGDEPHLPYQRPPLSKAYLGGACEAGALTFHDHEHYAGRGIELTLATRVTRVDRAERAVLTADGGRHPYRQLVFATGARNRSLVADTPGVLGLRTLDDAARLRKRLAGTEKAVVVGAGFLGLEFAAVAAARGVDVTVVEAAGSLMARAVSPVVGEAFRAHHEENGVTFRIGSTVDSIEPLPGGQCRVVVDSEPAEAGLVVSSIGVEPNAELARDAGLPVRNGIVVDERLRTEDPAISAIGDCAAFVRPSGAGRGRIESVQNAVDQARYLAGSIAGRAGAYDAVPWFWSDQGGLKLQIAGLSGEADEIVLRGDVAARRFSAFRFRAGELTAVESVARPADHMAARRLLAAGVHVTPEQAADDCFELKSLLAKA</sequence>
<protein>
    <submittedName>
        <fullName evidence="7">Pyridine nucleotide-disulfide oxidoreductase</fullName>
    </submittedName>
</protein>
<dbReference type="Pfam" id="PF07992">
    <property type="entry name" value="Pyr_redox_2"/>
    <property type="match status" value="1"/>
</dbReference>
<dbReference type="PRINTS" id="PR00368">
    <property type="entry name" value="FADPNR"/>
</dbReference>
<dbReference type="EMBL" id="VMNW02000007">
    <property type="protein sequence ID" value="KAA9164452.1"/>
    <property type="molecule type" value="Genomic_DNA"/>
</dbReference>
<dbReference type="PANTHER" id="PTHR43557:SF2">
    <property type="entry name" value="RIESKE DOMAIN-CONTAINING PROTEIN-RELATED"/>
    <property type="match status" value="1"/>
</dbReference>
<dbReference type="InterPro" id="IPR050446">
    <property type="entry name" value="FAD-oxidoreductase/Apoptosis"/>
</dbReference>
<dbReference type="InterPro" id="IPR023753">
    <property type="entry name" value="FAD/NAD-binding_dom"/>
</dbReference>
<dbReference type="PRINTS" id="PR00411">
    <property type="entry name" value="PNDRDTASEI"/>
</dbReference>
<keyword evidence="2" id="KW-0285">Flavoprotein</keyword>
<reference evidence="7" key="1">
    <citation type="submission" date="2019-09" db="EMBL/GenBank/DDBJ databases">
        <authorList>
            <person name="Teo W.F.A."/>
            <person name="Duangmal K."/>
        </authorList>
    </citation>
    <scope>NUCLEOTIDE SEQUENCE [LARGE SCALE GENOMIC DNA]</scope>
    <source>
        <strain evidence="7">K81G1</strain>
    </source>
</reference>
<accession>A0A5N0VIF2</accession>
<keyword evidence="8" id="KW-1185">Reference proteome</keyword>
<dbReference type="OrthoDB" id="4475657at2"/>
<dbReference type="InterPro" id="IPR016156">
    <property type="entry name" value="FAD/NAD-linked_Rdtase_dimer_sf"/>
</dbReference>